<keyword evidence="2" id="KW-0732">Signal</keyword>
<name>A0A8B9CV14_9AVES</name>
<evidence type="ECO:0000313" key="4">
    <source>
        <dbReference type="Proteomes" id="UP000694426"/>
    </source>
</evidence>
<reference evidence="3" key="2">
    <citation type="submission" date="2025-09" db="UniProtKB">
        <authorList>
            <consortium name="Ensembl"/>
        </authorList>
    </citation>
    <scope>IDENTIFICATION</scope>
</reference>
<feature type="signal peptide" evidence="2">
    <location>
        <begin position="1"/>
        <end position="35"/>
    </location>
</feature>
<sequence>LHAKRARRSPSPRLHQVKLTHLFMVLKMLPALGMACPPKCRCEKLLFYCDSQGFHSVPNTTEKGSLGLRKNFVHVAACREPCFIPYREQVLAALPSGPGRPRAAPAPRLVPADPTVCAGKPGSRRSGDRFPRRHQQRRS</sequence>
<protein>
    <submittedName>
        <fullName evidence="3">Uncharacterized protein</fullName>
    </submittedName>
</protein>
<feature type="chain" id="PRO_5034118553" evidence="2">
    <location>
        <begin position="36"/>
        <end position="139"/>
    </location>
</feature>
<proteinExistence type="predicted"/>
<keyword evidence="4" id="KW-1185">Reference proteome</keyword>
<evidence type="ECO:0000256" key="2">
    <source>
        <dbReference type="SAM" id="SignalP"/>
    </source>
</evidence>
<dbReference type="Ensembl" id="ENSABRT00000035879.1">
    <property type="protein sequence ID" value="ENSABRP00000025638.1"/>
    <property type="gene ID" value="ENSABRG00000021475.1"/>
</dbReference>
<evidence type="ECO:0000313" key="3">
    <source>
        <dbReference type="Ensembl" id="ENSABRP00000025638.1"/>
    </source>
</evidence>
<organism evidence="3 4">
    <name type="scientific">Anser brachyrhynchus</name>
    <name type="common">Pink-footed goose</name>
    <dbReference type="NCBI Taxonomy" id="132585"/>
    <lineage>
        <taxon>Eukaryota</taxon>
        <taxon>Metazoa</taxon>
        <taxon>Chordata</taxon>
        <taxon>Craniata</taxon>
        <taxon>Vertebrata</taxon>
        <taxon>Euteleostomi</taxon>
        <taxon>Archelosauria</taxon>
        <taxon>Archosauria</taxon>
        <taxon>Dinosauria</taxon>
        <taxon>Saurischia</taxon>
        <taxon>Theropoda</taxon>
        <taxon>Coelurosauria</taxon>
        <taxon>Aves</taxon>
        <taxon>Neognathae</taxon>
        <taxon>Galloanserae</taxon>
        <taxon>Anseriformes</taxon>
        <taxon>Anatidae</taxon>
        <taxon>Anserinae</taxon>
        <taxon>Anser</taxon>
    </lineage>
</organism>
<dbReference type="Proteomes" id="UP000694426">
    <property type="component" value="Unplaced"/>
</dbReference>
<evidence type="ECO:0000256" key="1">
    <source>
        <dbReference type="SAM" id="MobiDB-lite"/>
    </source>
</evidence>
<accession>A0A8B9CV14</accession>
<reference evidence="3" key="1">
    <citation type="submission" date="2025-08" db="UniProtKB">
        <authorList>
            <consortium name="Ensembl"/>
        </authorList>
    </citation>
    <scope>IDENTIFICATION</scope>
</reference>
<feature type="compositionally biased region" description="Low complexity" evidence="1">
    <location>
        <begin position="96"/>
        <end position="112"/>
    </location>
</feature>
<dbReference type="AlphaFoldDB" id="A0A8B9CV14"/>
<feature type="region of interest" description="Disordered" evidence="1">
    <location>
        <begin position="96"/>
        <end position="139"/>
    </location>
</feature>